<keyword evidence="2" id="KW-1185">Reference proteome</keyword>
<reference evidence="1 2" key="1">
    <citation type="submission" date="2019-09" db="EMBL/GenBank/DDBJ databases">
        <title>YIM 132548 draft genome.</title>
        <authorList>
            <person name="Jiang L."/>
        </authorList>
    </citation>
    <scope>NUCLEOTIDE SEQUENCE [LARGE SCALE GENOMIC DNA]</scope>
    <source>
        <strain evidence="1 2">YIM 132548</strain>
    </source>
</reference>
<evidence type="ECO:0000313" key="1">
    <source>
        <dbReference type="EMBL" id="KAB1071085.1"/>
    </source>
</evidence>
<dbReference type="AlphaFoldDB" id="A0A6N6MJ11"/>
<comment type="caution">
    <text evidence="1">The sequence shown here is derived from an EMBL/GenBank/DDBJ whole genome shotgun (WGS) entry which is preliminary data.</text>
</comment>
<organism evidence="1 2">
    <name type="scientific">Methylobacterium planeticum</name>
    <dbReference type="NCBI Taxonomy" id="2615211"/>
    <lineage>
        <taxon>Bacteria</taxon>
        <taxon>Pseudomonadati</taxon>
        <taxon>Pseudomonadota</taxon>
        <taxon>Alphaproteobacteria</taxon>
        <taxon>Hyphomicrobiales</taxon>
        <taxon>Methylobacteriaceae</taxon>
        <taxon>Methylobacterium</taxon>
    </lineage>
</organism>
<accession>A0A6N6MJ11</accession>
<name>A0A6N6MJ11_9HYPH</name>
<sequence>MITSILNSAAGWAATRILCYSLGASPSQLSFLLPSPDQRDPSFGLHANRTTERDRLSCRLCVLEVRAIMAQTFFG</sequence>
<gene>
    <name evidence="1" type="ORF">F6X51_20605</name>
</gene>
<dbReference type="Proteomes" id="UP000441523">
    <property type="component" value="Unassembled WGS sequence"/>
</dbReference>
<evidence type="ECO:0000313" key="2">
    <source>
        <dbReference type="Proteomes" id="UP000441523"/>
    </source>
</evidence>
<dbReference type="EMBL" id="VZZJ01000021">
    <property type="protein sequence ID" value="KAB1071085.1"/>
    <property type="molecule type" value="Genomic_DNA"/>
</dbReference>
<proteinExistence type="predicted"/>
<protein>
    <submittedName>
        <fullName evidence="1">Uncharacterized protein</fullName>
    </submittedName>
</protein>
<dbReference type="RefSeq" id="WP_150965551.1">
    <property type="nucleotide sequence ID" value="NZ_VZZJ01000021.1"/>
</dbReference>